<evidence type="ECO:0000313" key="2">
    <source>
        <dbReference type="EMBL" id="SFI47277.1"/>
    </source>
</evidence>
<keyword evidence="1" id="KW-1133">Transmembrane helix</keyword>
<evidence type="ECO:0000313" key="3">
    <source>
        <dbReference type="Proteomes" id="UP000198931"/>
    </source>
</evidence>
<accession>A0A1I3IHH1</accession>
<dbReference type="AlphaFoldDB" id="A0A1I3IHH1"/>
<keyword evidence="1" id="KW-0812">Transmembrane</keyword>
<feature type="transmembrane region" description="Helical" evidence="1">
    <location>
        <begin position="20"/>
        <end position="37"/>
    </location>
</feature>
<dbReference type="InterPro" id="IPR023902">
    <property type="entry name" value="Sporulation_SdpA"/>
</dbReference>
<organism evidence="2 3">
    <name type="scientific">Halpernia frigidisoli</name>
    <dbReference type="NCBI Taxonomy" id="1125876"/>
    <lineage>
        <taxon>Bacteria</taxon>
        <taxon>Pseudomonadati</taxon>
        <taxon>Bacteroidota</taxon>
        <taxon>Flavobacteriia</taxon>
        <taxon>Flavobacteriales</taxon>
        <taxon>Weeksellaceae</taxon>
        <taxon>Chryseobacterium group</taxon>
        <taxon>Halpernia</taxon>
    </lineage>
</organism>
<gene>
    <name evidence="2" type="ORF">SAMN05443292_2607</name>
</gene>
<dbReference type="OrthoDB" id="799068at2"/>
<dbReference type="Proteomes" id="UP000198931">
    <property type="component" value="Unassembled WGS sequence"/>
</dbReference>
<keyword evidence="3" id="KW-1185">Reference proteome</keyword>
<dbReference type="STRING" id="1125876.SAMN05443292_2607"/>
<dbReference type="Pfam" id="PF17418">
    <property type="entry name" value="SdpA"/>
    <property type="match status" value="1"/>
</dbReference>
<dbReference type="EMBL" id="FOQT01000005">
    <property type="protein sequence ID" value="SFI47277.1"/>
    <property type="molecule type" value="Genomic_DNA"/>
</dbReference>
<protein>
    <submittedName>
        <fullName evidence="2">Antimicrobial peptide system protein, SdpA family</fullName>
    </submittedName>
</protein>
<evidence type="ECO:0000256" key="1">
    <source>
        <dbReference type="SAM" id="Phobius"/>
    </source>
</evidence>
<keyword evidence="1" id="KW-0472">Membrane</keyword>
<proteinExistence type="predicted"/>
<reference evidence="2 3" key="1">
    <citation type="submission" date="2016-10" db="EMBL/GenBank/DDBJ databases">
        <authorList>
            <person name="de Groot N.N."/>
        </authorList>
    </citation>
    <scope>NUCLEOTIDE SEQUENCE [LARGE SCALE GENOMIC DNA]</scope>
    <source>
        <strain evidence="2 3">DSM 26000</strain>
    </source>
</reference>
<name>A0A1I3IHH1_9FLAO</name>
<sequence>MKYWLIKFMRNFKKLCLSNLHLLITIGIVFIVLTSFNNENGFHFNDKTVIIKNAIPQGWAFFTRNARENEIMLYKFDKNKLRCINTSSSLNLYLIFGLKRNNRRVSFAMGSVFSTPVKWRKFTNNEEVFADKNFNTFRFGHNSDSKLKTGNYVAVSEERIPWAWASNFKSPKKYYYKFTIK</sequence>
<dbReference type="NCBIfam" id="TIGR04034">
    <property type="entry name" value="export_SdpA"/>
    <property type="match status" value="1"/>
</dbReference>